<feature type="region of interest" description="Disordered" evidence="1">
    <location>
        <begin position="1"/>
        <end position="23"/>
    </location>
</feature>
<reference evidence="2 4" key="1">
    <citation type="submission" date="2014-04" db="EMBL/GenBank/DDBJ databases">
        <authorList>
            <consortium name="DOE Joint Genome Institute"/>
            <person name="Kuo A."/>
            <person name="Kohler A."/>
            <person name="Jargeat P."/>
            <person name="Nagy L.G."/>
            <person name="Floudas D."/>
            <person name="Copeland A."/>
            <person name="Barry K.W."/>
            <person name="Cichocki N."/>
            <person name="Veneault-Fourrey C."/>
            <person name="LaButti K."/>
            <person name="Lindquist E.A."/>
            <person name="Lipzen A."/>
            <person name="Lundell T."/>
            <person name="Morin E."/>
            <person name="Murat C."/>
            <person name="Sun H."/>
            <person name="Tunlid A."/>
            <person name="Henrissat B."/>
            <person name="Grigoriev I.V."/>
            <person name="Hibbett D.S."/>
            <person name="Martin F."/>
            <person name="Nordberg H.P."/>
            <person name="Cantor M.N."/>
            <person name="Hua S.X."/>
        </authorList>
    </citation>
    <scope>NUCLEOTIDE SEQUENCE [LARGE SCALE GENOMIC DNA]</scope>
    <source>
        <strain evidence="2 4">Ve08.2h10</strain>
    </source>
</reference>
<dbReference type="AlphaFoldDB" id="A0A0D0DEU9"/>
<gene>
    <name evidence="3" type="ORF">PAXRUDRAFT_170114</name>
    <name evidence="2" type="ORF">PAXRUDRAFT_170800</name>
</gene>
<dbReference type="EMBL" id="KN827515">
    <property type="protein sequence ID" value="KIK76394.1"/>
    <property type="molecule type" value="Genomic_DNA"/>
</dbReference>
<evidence type="ECO:0000256" key="1">
    <source>
        <dbReference type="SAM" id="MobiDB-lite"/>
    </source>
</evidence>
<evidence type="ECO:0000313" key="2">
    <source>
        <dbReference type="EMBL" id="KIK76130.1"/>
    </source>
</evidence>
<proteinExistence type="predicted"/>
<reference evidence="4" key="2">
    <citation type="submission" date="2015-01" db="EMBL/GenBank/DDBJ databases">
        <title>Evolutionary Origins and Diversification of the Mycorrhizal Mutualists.</title>
        <authorList>
            <consortium name="DOE Joint Genome Institute"/>
            <consortium name="Mycorrhizal Genomics Consortium"/>
            <person name="Kohler A."/>
            <person name="Kuo A."/>
            <person name="Nagy L.G."/>
            <person name="Floudas D."/>
            <person name="Copeland A."/>
            <person name="Barry K.W."/>
            <person name="Cichocki N."/>
            <person name="Veneault-Fourrey C."/>
            <person name="LaButti K."/>
            <person name="Lindquist E.A."/>
            <person name="Lipzen A."/>
            <person name="Lundell T."/>
            <person name="Morin E."/>
            <person name="Murat C."/>
            <person name="Riley R."/>
            <person name="Ohm R."/>
            <person name="Sun H."/>
            <person name="Tunlid A."/>
            <person name="Henrissat B."/>
            <person name="Grigoriev I.V."/>
            <person name="Hibbett D.S."/>
            <person name="Martin F."/>
        </authorList>
    </citation>
    <scope>NUCLEOTIDE SEQUENCE [LARGE SCALE GENOMIC DNA]</scope>
    <source>
        <strain evidence="3 4">Ve08.2h10</strain>
    </source>
</reference>
<organism evidence="2 4">
    <name type="scientific">Paxillus rubicundulus Ve08.2h10</name>
    <dbReference type="NCBI Taxonomy" id="930991"/>
    <lineage>
        <taxon>Eukaryota</taxon>
        <taxon>Fungi</taxon>
        <taxon>Dikarya</taxon>
        <taxon>Basidiomycota</taxon>
        <taxon>Agaricomycotina</taxon>
        <taxon>Agaricomycetes</taxon>
        <taxon>Agaricomycetidae</taxon>
        <taxon>Boletales</taxon>
        <taxon>Paxilineae</taxon>
        <taxon>Paxillaceae</taxon>
        <taxon>Paxillus</taxon>
    </lineage>
</organism>
<keyword evidence="4" id="KW-1185">Reference proteome</keyword>
<dbReference type="Proteomes" id="UP000054538">
    <property type="component" value="Unassembled WGS sequence"/>
</dbReference>
<dbReference type="HOGENOM" id="CLU_2224049_0_0_1"/>
<reference evidence="2" key="3">
    <citation type="submission" date="2015-02" db="EMBL/GenBank/DDBJ databases">
        <title>Evolutionary Origins and Diversification of the Mycorrhizal Mutualists.</title>
        <authorList>
            <consortium name="DOE Joint Genome Institute"/>
            <consortium name="Mycorrhizal Genomics Consortium"/>
            <person name="Kohler A."/>
            <person name="Kuo A."/>
            <person name="Nagy L.G."/>
            <person name="Floudas D."/>
            <person name="Copeland A."/>
            <person name="Barry K.W."/>
            <person name="Cichocki N."/>
            <person name="Veneault-Fourrey C."/>
            <person name="LaButti K."/>
            <person name="Lindquist E.A."/>
            <person name="Lipzen A."/>
            <person name="Lundell T."/>
            <person name="Morin E."/>
            <person name="Murat C."/>
            <person name="Riley R."/>
            <person name="Ohm R."/>
            <person name="Sun H."/>
            <person name="Tunlid A."/>
            <person name="Henrissat B."/>
            <person name="Grigoriev I.V."/>
            <person name="Hibbett D.S."/>
            <person name="Martin F."/>
        </authorList>
    </citation>
    <scope>NUCLEOTIDE SEQUENCE</scope>
    <source>
        <strain evidence="2 4">Ve08.2h10</strain>
    </source>
</reference>
<dbReference type="OrthoDB" id="2708144at2759"/>
<dbReference type="EMBL" id="KN827655">
    <property type="protein sequence ID" value="KIK76130.1"/>
    <property type="molecule type" value="Genomic_DNA"/>
</dbReference>
<protein>
    <submittedName>
        <fullName evidence="2">Uncharacterized protein</fullName>
    </submittedName>
</protein>
<evidence type="ECO:0000313" key="4">
    <source>
        <dbReference type="Proteomes" id="UP000054538"/>
    </source>
</evidence>
<sequence length="113" mass="12489">MHTHKGISTQRNDGGEESQEGLHGASPIGFYTLTLCPDLQGLDLLQVLSVNGCQWRKRRNTITAAAALAAVMWTWHRHYDDAGADFLASCDRKFSELHLGVRGPRSFIPEAIV</sequence>
<evidence type="ECO:0000313" key="3">
    <source>
        <dbReference type="EMBL" id="KIK76394.1"/>
    </source>
</evidence>
<accession>A0A0D0DEU9</accession>
<name>A0A0D0DEU9_9AGAM</name>
<feature type="compositionally biased region" description="Polar residues" evidence="1">
    <location>
        <begin position="1"/>
        <end position="12"/>
    </location>
</feature>